<dbReference type="GO" id="GO:0097552">
    <property type="term" value="P:mitochondrial double-strand break repair via homologous recombination"/>
    <property type="evidence" value="ECO:0007669"/>
    <property type="project" value="TreeGrafter"/>
</dbReference>
<dbReference type="GO" id="GO:0030870">
    <property type="term" value="C:Mre11 complex"/>
    <property type="evidence" value="ECO:0007669"/>
    <property type="project" value="TreeGrafter"/>
</dbReference>
<accession>A0A182JHE1</accession>
<dbReference type="GO" id="GO:0000723">
    <property type="term" value="P:telomere maintenance"/>
    <property type="evidence" value="ECO:0007669"/>
    <property type="project" value="TreeGrafter"/>
</dbReference>
<sequence length="135" mass="15920">MFDEEKVFLQKPDDPGWFNVMVLHQNRANRRVKNYLPENKLPKFLGGHKHDCRIIPELNVVKEFFVIQPGSTVATSLLEAMHLIPHKTVRPFVYESVDLATYQDERRLDKGDVMKKVQEFAAERIEALMERERRN</sequence>
<feature type="domain" description="Mre11 DNA-binding" evidence="1">
    <location>
        <begin position="81"/>
        <end position="132"/>
    </location>
</feature>
<dbReference type="Gene3D" id="3.60.21.10">
    <property type="match status" value="1"/>
</dbReference>
<dbReference type="Pfam" id="PF04152">
    <property type="entry name" value="Mre11_DNA_bind"/>
    <property type="match status" value="1"/>
</dbReference>
<evidence type="ECO:0000313" key="2">
    <source>
        <dbReference type="EnsemblMetazoa" id="AATE018146-PA.1"/>
    </source>
</evidence>
<dbReference type="GO" id="GO:0035861">
    <property type="term" value="C:site of double-strand break"/>
    <property type="evidence" value="ECO:0007669"/>
    <property type="project" value="TreeGrafter"/>
</dbReference>
<organism evidence="2">
    <name type="scientific">Anopheles atroparvus</name>
    <name type="common">European mosquito</name>
    <dbReference type="NCBI Taxonomy" id="41427"/>
    <lineage>
        <taxon>Eukaryota</taxon>
        <taxon>Metazoa</taxon>
        <taxon>Ecdysozoa</taxon>
        <taxon>Arthropoda</taxon>
        <taxon>Hexapoda</taxon>
        <taxon>Insecta</taxon>
        <taxon>Pterygota</taxon>
        <taxon>Neoptera</taxon>
        <taxon>Endopterygota</taxon>
        <taxon>Diptera</taxon>
        <taxon>Nematocera</taxon>
        <taxon>Culicoidea</taxon>
        <taxon>Culicidae</taxon>
        <taxon>Anophelinae</taxon>
        <taxon>Anopheles</taxon>
    </lineage>
</organism>
<dbReference type="SUPFAM" id="SSF56300">
    <property type="entry name" value="Metallo-dependent phosphatases"/>
    <property type="match status" value="1"/>
</dbReference>
<dbReference type="GO" id="GO:0000724">
    <property type="term" value="P:double-strand break repair via homologous recombination"/>
    <property type="evidence" value="ECO:0007669"/>
    <property type="project" value="TreeGrafter"/>
</dbReference>
<dbReference type="AlphaFoldDB" id="A0A182JHE1"/>
<name>A0A182JHE1_ANOAO</name>
<dbReference type="InterPro" id="IPR007281">
    <property type="entry name" value="Mre11_DNA-bd"/>
</dbReference>
<dbReference type="PANTHER" id="PTHR10139">
    <property type="entry name" value="DOUBLE-STRAND BREAK REPAIR PROTEIN MRE11"/>
    <property type="match status" value="1"/>
</dbReference>
<dbReference type="STRING" id="41427.A0A182JHE1"/>
<proteinExistence type="predicted"/>
<dbReference type="InterPro" id="IPR029052">
    <property type="entry name" value="Metallo-depent_PP-like"/>
</dbReference>
<protein>
    <recommendedName>
        <fullName evidence="1">Mre11 DNA-binding domain-containing protein</fullName>
    </recommendedName>
</protein>
<dbReference type="GO" id="GO:0030145">
    <property type="term" value="F:manganese ion binding"/>
    <property type="evidence" value="ECO:0007669"/>
    <property type="project" value="InterPro"/>
</dbReference>
<evidence type="ECO:0000259" key="1">
    <source>
        <dbReference type="Pfam" id="PF04152"/>
    </source>
</evidence>
<dbReference type="GO" id="GO:0000014">
    <property type="term" value="F:single-stranded DNA endodeoxyribonuclease activity"/>
    <property type="evidence" value="ECO:0007669"/>
    <property type="project" value="TreeGrafter"/>
</dbReference>
<dbReference type="GO" id="GO:0031573">
    <property type="term" value="P:mitotic intra-S DNA damage checkpoint signaling"/>
    <property type="evidence" value="ECO:0007669"/>
    <property type="project" value="TreeGrafter"/>
</dbReference>
<dbReference type="GO" id="GO:0007095">
    <property type="term" value="P:mitotic G2 DNA damage checkpoint signaling"/>
    <property type="evidence" value="ECO:0007669"/>
    <property type="project" value="TreeGrafter"/>
</dbReference>
<dbReference type="GO" id="GO:0006303">
    <property type="term" value="P:double-strand break repair via nonhomologous end joining"/>
    <property type="evidence" value="ECO:0007669"/>
    <property type="project" value="TreeGrafter"/>
</dbReference>
<dbReference type="GO" id="GO:0042138">
    <property type="term" value="P:meiotic DNA double-strand break formation"/>
    <property type="evidence" value="ECO:0007669"/>
    <property type="project" value="TreeGrafter"/>
</dbReference>
<dbReference type="PANTHER" id="PTHR10139:SF1">
    <property type="entry name" value="DOUBLE-STRAND BREAK REPAIR PROTEIN MRE11"/>
    <property type="match status" value="1"/>
</dbReference>
<reference evidence="2" key="1">
    <citation type="submission" date="2022-08" db="UniProtKB">
        <authorList>
            <consortium name="EnsemblMetazoa"/>
        </authorList>
    </citation>
    <scope>IDENTIFICATION</scope>
    <source>
        <strain evidence="2">EBRO</strain>
    </source>
</reference>
<dbReference type="VEuPathDB" id="VectorBase:AATE018146"/>
<dbReference type="EnsemblMetazoa" id="AATE018146-RA">
    <property type="protein sequence ID" value="AATE018146-PA.1"/>
    <property type="gene ID" value="AATE018146"/>
</dbReference>